<feature type="region of interest" description="Disordered" evidence="1">
    <location>
        <begin position="21"/>
        <end position="42"/>
    </location>
</feature>
<name>A0AA42TSW0_9BURK</name>
<dbReference type="Proteomes" id="UP001161065">
    <property type="component" value="Unassembled WGS sequence"/>
</dbReference>
<reference evidence="2" key="1">
    <citation type="submission" date="2022-09" db="EMBL/GenBank/DDBJ databases">
        <title>Intensive care unit water sources are persistently colonized with multi-drug resistant bacteria and are the site of extensive horizontal gene transfer of antibiotic resistance genes.</title>
        <authorList>
            <person name="Diorio-Toth L."/>
        </authorList>
    </citation>
    <scope>NUCLEOTIDE SEQUENCE</scope>
    <source>
        <strain evidence="2">GD03832</strain>
    </source>
</reference>
<sequence>MAFKPNQAQALAHQELSSCIDGQQKTARGKSSGGFWPFGDQA</sequence>
<dbReference type="RefSeq" id="WP_255432077.1">
    <property type="nucleotide sequence ID" value="NZ_ADVQ01000003.1"/>
</dbReference>
<protein>
    <submittedName>
        <fullName evidence="2">Uncharacterized protein</fullName>
    </submittedName>
</protein>
<accession>A0AA42TSW0</accession>
<evidence type="ECO:0000313" key="2">
    <source>
        <dbReference type="EMBL" id="MDH1334921.1"/>
    </source>
</evidence>
<evidence type="ECO:0000256" key="1">
    <source>
        <dbReference type="SAM" id="MobiDB-lite"/>
    </source>
</evidence>
<organism evidence="2 3">
    <name type="scientific">Comamonas thiooxydans</name>
    <dbReference type="NCBI Taxonomy" id="363952"/>
    <lineage>
        <taxon>Bacteria</taxon>
        <taxon>Pseudomonadati</taxon>
        <taxon>Pseudomonadota</taxon>
        <taxon>Betaproteobacteria</taxon>
        <taxon>Burkholderiales</taxon>
        <taxon>Comamonadaceae</taxon>
        <taxon>Comamonas</taxon>
    </lineage>
</organism>
<comment type="caution">
    <text evidence="2">The sequence shown here is derived from an EMBL/GenBank/DDBJ whole genome shotgun (WGS) entry which is preliminary data.</text>
</comment>
<dbReference type="AlphaFoldDB" id="A0AA42TSW0"/>
<proteinExistence type="predicted"/>
<dbReference type="EMBL" id="JAOCEK010000008">
    <property type="protein sequence ID" value="MDH1334921.1"/>
    <property type="molecule type" value="Genomic_DNA"/>
</dbReference>
<evidence type="ECO:0000313" key="3">
    <source>
        <dbReference type="Proteomes" id="UP001161065"/>
    </source>
</evidence>
<gene>
    <name evidence="2" type="ORF">N5D63_12325</name>
</gene>